<dbReference type="InterPro" id="IPR036938">
    <property type="entry name" value="PAP2/HPO_sf"/>
</dbReference>
<dbReference type="GO" id="GO:0000272">
    <property type="term" value="P:polysaccharide catabolic process"/>
    <property type="evidence" value="ECO:0007669"/>
    <property type="project" value="InterPro"/>
</dbReference>
<dbReference type="EMBL" id="VWOX01000006">
    <property type="protein sequence ID" value="KAA5543071.1"/>
    <property type="molecule type" value="Genomic_DNA"/>
</dbReference>
<protein>
    <submittedName>
        <fullName evidence="3">Vanadium-dependent haloperoxidase</fullName>
    </submittedName>
</protein>
<dbReference type="SUPFAM" id="SSF48317">
    <property type="entry name" value="Acid phosphatase/Vanadium-dependent haloperoxidase"/>
    <property type="match status" value="1"/>
</dbReference>
<dbReference type="GO" id="GO:0004553">
    <property type="term" value="F:hydrolase activity, hydrolyzing O-glycosyl compounds"/>
    <property type="evidence" value="ECO:0007669"/>
    <property type="project" value="InterPro"/>
</dbReference>
<reference evidence="3 4" key="1">
    <citation type="submission" date="2019-08" db="EMBL/GenBank/DDBJ databases">
        <authorList>
            <person name="Dhanesh K."/>
            <person name="Kumar G."/>
            <person name="Sasikala C."/>
            <person name="Venkata Ramana C."/>
        </authorList>
    </citation>
    <scope>NUCLEOTIDE SEQUENCE [LARGE SCALE GENOMIC DNA]</scope>
    <source>
        <strain evidence="3 4">JC645</strain>
    </source>
</reference>
<dbReference type="RefSeq" id="WP_150076735.1">
    <property type="nucleotide sequence ID" value="NZ_VWOX01000006.1"/>
</dbReference>
<sequence length="614" mass="66238">MNLLFEQLEPRRCMNAAWQNPALRCDVDGSSLVEPFDALQVINRLSRSEAGQLPSARGEGEPYYDTSGDGQLSPRDALAVINVLARYSDPLQLIVNTSPDLDPNANGVVQSPQVTFTGTTLPNVSMVANKSTGTPDSPTTLDKTQSDNDGNFVLQFDLQNGLNEIEVTAHDPRGREVSRSKSLRLGDVVLDWNAAALNVVREWTTTDDDPYGGRIVPSQPPRVAHNLAMIHTAMFDALNAIEGGYHPYLKGLSAEPGASPEAAAAAAAHRVASRLYPEADEMAHWDASLAESLASIPDGAAKDLGIVFGNDVGDAMLAARADDGSAAEIDYTPGADPGDWRRTLPGYLPPLLPQWRYVEPFAIEAVEQYRPEPPPELSSERYAESVDQVMQLGRLDSEVRTDDQSEIAIFWADGGGTFTPPGHWNQISADVALAKGTSLTENARLFSLLNIALADAGIAAWDAKYHYDLWRPIDAIRQADTDGNPATTPDPDWLPLVQNPPFPTYTSGHSSFSGAADAVLTEFFGSNVHFTSQLDGHNAPAQRPLAEELIVTRSFTSFTQAAEEAGMSRIYGGIHFDFDNTAGLQSGRAVGKHVMGTMLSATGYESRQNSFSAI</sequence>
<keyword evidence="3" id="KW-0560">Oxidoreductase</keyword>
<dbReference type="InterPro" id="IPR052559">
    <property type="entry name" value="V-haloperoxidase"/>
</dbReference>
<gene>
    <name evidence="3" type="ORF">FYK55_12330</name>
</gene>
<dbReference type="Pfam" id="PF01569">
    <property type="entry name" value="PAP2"/>
    <property type="match status" value="1"/>
</dbReference>
<name>A0A5M6D6F5_9BACT</name>
<evidence type="ECO:0000256" key="1">
    <source>
        <dbReference type="SAM" id="MobiDB-lite"/>
    </source>
</evidence>
<feature type="domain" description="Phosphatidic acid phosphatase type 2/haloperoxidase" evidence="2">
    <location>
        <begin position="452"/>
        <end position="595"/>
    </location>
</feature>
<evidence type="ECO:0000259" key="2">
    <source>
        <dbReference type="Pfam" id="PF01569"/>
    </source>
</evidence>
<dbReference type="Gene3D" id="1.10.606.20">
    <property type="match status" value="1"/>
</dbReference>
<proteinExistence type="predicted"/>
<dbReference type="AlphaFoldDB" id="A0A5M6D6F5"/>
<evidence type="ECO:0000313" key="4">
    <source>
        <dbReference type="Proteomes" id="UP000324479"/>
    </source>
</evidence>
<dbReference type="Proteomes" id="UP000324479">
    <property type="component" value="Unassembled WGS sequence"/>
</dbReference>
<feature type="region of interest" description="Disordered" evidence="1">
    <location>
        <begin position="49"/>
        <end position="71"/>
    </location>
</feature>
<dbReference type="CDD" id="cd03398">
    <property type="entry name" value="PAP2_haloperoxidase"/>
    <property type="match status" value="1"/>
</dbReference>
<keyword evidence="4" id="KW-1185">Reference proteome</keyword>
<dbReference type="InterPro" id="IPR000326">
    <property type="entry name" value="PAP2/HPO"/>
</dbReference>
<comment type="caution">
    <text evidence="3">The sequence shown here is derived from an EMBL/GenBank/DDBJ whole genome shotgun (WGS) entry which is preliminary data.</text>
</comment>
<dbReference type="Gene3D" id="2.60.40.10">
    <property type="entry name" value="Immunoglobulins"/>
    <property type="match status" value="1"/>
</dbReference>
<accession>A0A5M6D6F5</accession>
<evidence type="ECO:0000313" key="3">
    <source>
        <dbReference type="EMBL" id="KAA5543071.1"/>
    </source>
</evidence>
<dbReference type="Pfam" id="PF00404">
    <property type="entry name" value="Dockerin_1"/>
    <property type="match status" value="1"/>
</dbReference>
<organism evidence="3 4">
    <name type="scientific">Roseiconus nitratireducens</name>
    <dbReference type="NCBI Taxonomy" id="2605748"/>
    <lineage>
        <taxon>Bacteria</taxon>
        <taxon>Pseudomonadati</taxon>
        <taxon>Planctomycetota</taxon>
        <taxon>Planctomycetia</taxon>
        <taxon>Pirellulales</taxon>
        <taxon>Pirellulaceae</taxon>
        <taxon>Roseiconus</taxon>
    </lineage>
</organism>
<keyword evidence="3" id="KW-0575">Peroxidase</keyword>
<dbReference type="PANTHER" id="PTHR34599">
    <property type="entry name" value="PEROXIDASE-RELATED"/>
    <property type="match status" value="1"/>
</dbReference>
<dbReference type="InterPro" id="IPR013783">
    <property type="entry name" value="Ig-like_fold"/>
</dbReference>
<dbReference type="GO" id="GO:0004601">
    <property type="term" value="F:peroxidase activity"/>
    <property type="evidence" value="ECO:0007669"/>
    <property type="project" value="UniProtKB-KW"/>
</dbReference>
<dbReference type="InterPro" id="IPR002105">
    <property type="entry name" value="Dockerin_1_rpt"/>
</dbReference>
<dbReference type="PANTHER" id="PTHR34599:SF1">
    <property type="entry name" value="PHOSPHATIDIC ACID PHOSPHATASE TYPE 2_HALOPEROXIDASE DOMAIN-CONTAINING PROTEIN"/>
    <property type="match status" value="1"/>
</dbReference>